<evidence type="ECO:0000256" key="5">
    <source>
        <dbReference type="ARBA" id="ARBA00022990"/>
    </source>
</evidence>
<name>A0A507FJ74_9FUNG</name>
<keyword evidence="2" id="KW-1017">Isopeptide bond</keyword>
<evidence type="ECO:0000256" key="2">
    <source>
        <dbReference type="ARBA" id="ARBA00022499"/>
    </source>
</evidence>
<keyword evidence="13" id="KW-1185">Reference proteome</keyword>
<comment type="caution">
    <text evidence="12">The sequence shown here is derived from an EMBL/GenBank/DDBJ whole genome shotgun (WGS) entry which is preliminary data.</text>
</comment>
<evidence type="ECO:0000313" key="13">
    <source>
        <dbReference type="Proteomes" id="UP000320333"/>
    </source>
</evidence>
<dbReference type="CDD" id="cd00403">
    <property type="entry name" value="Ribosomal_L1"/>
    <property type="match status" value="1"/>
</dbReference>
<dbReference type="AlphaFoldDB" id="A0A507FJ74"/>
<dbReference type="FunFam" id="3.40.50.790:FF:000004">
    <property type="entry name" value="Ribosomal L1 domain-containing 1-like 1"/>
    <property type="match status" value="1"/>
</dbReference>
<evidence type="ECO:0000256" key="4">
    <source>
        <dbReference type="ARBA" id="ARBA00022843"/>
    </source>
</evidence>
<evidence type="ECO:0000256" key="1">
    <source>
        <dbReference type="ARBA" id="ARBA00004604"/>
    </source>
</evidence>
<dbReference type="EMBL" id="QEAP01000093">
    <property type="protein sequence ID" value="TPX75127.1"/>
    <property type="molecule type" value="Genomic_DNA"/>
</dbReference>
<keyword evidence="5" id="KW-0007">Acetylation</keyword>
<dbReference type="InterPro" id="IPR028364">
    <property type="entry name" value="Ribosomal_uL1/biogenesis"/>
</dbReference>
<reference evidence="12 13" key="1">
    <citation type="journal article" date="2019" name="Sci. Rep.">
        <title>Comparative genomics of chytrid fungi reveal insights into the obligate biotrophic and pathogenic lifestyle of Synchytrium endobioticum.</title>
        <authorList>
            <person name="van de Vossenberg B.T.L.H."/>
            <person name="Warris S."/>
            <person name="Nguyen H.D.T."/>
            <person name="van Gent-Pelzer M.P.E."/>
            <person name="Joly D.L."/>
            <person name="van de Geest H.C."/>
            <person name="Bonants P.J.M."/>
            <person name="Smith D.S."/>
            <person name="Levesque C.A."/>
            <person name="van der Lee T.A.J."/>
        </authorList>
    </citation>
    <scope>NUCLEOTIDE SEQUENCE [LARGE SCALE GENOMIC DNA]</scope>
    <source>
        <strain evidence="12 13">CBS 675.73</strain>
    </source>
</reference>
<comment type="similarity">
    <text evidence="9">Belongs to the universal ribosomal protein uL1 family. Highly divergent.</text>
</comment>
<comment type="function">
    <text evidence="8">Regulates cellular senescence through inhibition of PTEN translation. Acts as a pro-apoptotic regulator in response to DNA damage.</text>
</comment>
<evidence type="ECO:0000256" key="3">
    <source>
        <dbReference type="ARBA" id="ARBA00022553"/>
    </source>
</evidence>
<dbReference type="SUPFAM" id="SSF56808">
    <property type="entry name" value="Ribosomal protein L1"/>
    <property type="match status" value="1"/>
</dbReference>
<dbReference type="InterPro" id="IPR023674">
    <property type="entry name" value="Ribosomal_uL1-like"/>
</dbReference>
<dbReference type="Proteomes" id="UP000320333">
    <property type="component" value="Unassembled WGS sequence"/>
</dbReference>
<dbReference type="Gene3D" id="3.40.50.790">
    <property type="match status" value="1"/>
</dbReference>
<organism evidence="12 13">
    <name type="scientific">Chytriomyces confervae</name>
    <dbReference type="NCBI Taxonomy" id="246404"/>
    <lineage>
        <taxon>Eukaryota</taxon>
        <taxon>Fungi</taxon>
        <taxon>Fungi incertae sedis</taxon>
        <taxon>Chytridiomycota</taxon>
        <taxon>Chytridiomycota incertae sedis</taxon>
        <taxon>Chytridiomycetes</taxon>
        <taxon>Chytridiales</taxon>
        <taxon>Chytriomycetaceae</taxon>
        <taxon>Chytriomyces</taxon>
    </lineage>
</organism>
<dbReference type="STRING" id="246404.A0A507FJ74"/>
<evidence type="ECO:0000256" key="7">
    <source>
        <dbReference type="ARBA" id="ARBA00023242"/>
    </source>
</evidence>
<keyword evidence="3" id="KW-0597">Phosphoprotein</keyword>
<evidence type="ECO:0000256" key="11">
    <source>
        <dbReference type="SAM" id="MobiDB-lite"/>
    </source>
</evidence>
<accession>A0A507FJ74</accession>
<evidence type="ECO:0000313" key="12">
    <source>
        <dbReference type="EMBL" id="TPX75127.1"/>
    </source>
</evidence>
<protein>
    <recommendedName>
        <fullName evidence="10">Ribosomal L1 domain-containing protein 1</fullName>
    </recommendedName>
</protein>
<dbReference type="Pfam" id="PF00687">
    <property type="entry name" value="Ribosomal_L1"/>
    <property type="match status" value="1"/>
</dbReference>
<keyword evidence="6" id="KW-0175">Coiled coil</keyword>
<gene>
    <name evidence="12" type="ORF">CcCBS67573_g03595</name>
</gene>
<dbReference type="InterPro" id="IPR016095">
    <property type="entry name" value="Ribosomal_uL1_3-a/b-sand"/>
</dbReference>
<comment type="subcellular location">
    <subcellularLocation>
        <location evidence="1">Nucleus</location>
        <location evidence="1">Nucleolus</location>
    </subcellularLocation>
</comment>
<keyword evidence="4" id="KW-0832">Ubl conjugation</keyword>
<evidence type="ECO:0000256" key="6">
    <source>
        <dbReference type="ARBA" id="ARBA00023054"/>
    </source>
</evidence>
<evidence type="ECO:0000256" key="8">
    <source>
        <dbReference type="ARBA" id="ARBA00054167"/>
    </source>
</evidence>
<feature type="region of interest" description="Disordered" evidence="11">
    <location>
        <begin position="265"/>
        <end position="303"/>
    </location>
</feature>
<dbReference type="GO" id="GO:0005730">
    <property type="term" value="C:nucleolus"/>
    <property type="evidence" value="ECO:0007669"/>
    <property type="project" value="UniProtKB-SubCell"/>
</dbReference>
<dbReference type="OrthoDB" id="10251727at2759"/>
<keyword evidence="7" id="KW-0539">Nucleus</keyword>
<proteinExistence type="inferred from homology"/>
<evidence type="ECO:0000256" key="10">
    <source>
        <dbReference type="ARBA" id="ARBA00070787"/>
    </source>
</evidence>
<evidence type="ECO:0000256" key="9">
    <source>
        <dbReference type="ARBA" id="ARBA00061550"/>
    </source>
</evidence>
<sequence length="319" mass="35154">MAGKDPVSSDTVQKKQIEKAVKALFAFDAKNSAKPGANKAMDLLEDDADDLEQDPKDRKFFWLMVSTKKMPETIKIKPVKIPIVNSFTSETAEVCLFTKDPQKDFKALLQEKGVSVDKVIGVSKLKANYHSYEAKRKLCDSYDLFLSDDRIVSLLPPLIGKAFFAKKKHPVPVDLTAKDLAAEIESARAATYLHLNKGLCNAIKIGTTQQSVAQVVDNIYFSIDRIVDKVPSKWSNVQSILLKLSDSVSLPLYNSLPEVDAEVEMTESKDEVAKKSSPKKASKSPKAAEKKPGQKVMKAETPAVLKTVKGGKVVKKKSQ</sequence>